<dbReference type="EMBL" id="JAMKPW020000032">
    <property type="protein sequence ID" value="KAK8203150.1"/>
    <property type="molecule type" value="Genomic_DNA"/>
</dbReference>
<keyword evidence="2" id="KW-1185">Reference proteome</keyword>
<comment type="caution">
    <text evidence="1">The sequence shown here is derived from an EMBL/GenBank/DDBJ whole genome shotgun (WGS) entry which is preliminary data.</text>
</comment>
<dbReference type="Proteomes" id="UP001320706">
    <property type="component" value="Unassembled WGS sequence"/>
</dbReference>
<reference evidence="1" key="1">
    <citation type="submission" date="2024-02" db="EMBL/GenBank/DDBJ databases">
        <title>Metagenome Assembled Genome of Zalaria obscura JY119.</title>
        <authorList>
            <person name="Vighnesh L."/>
            <person name="Jagadeeshwari U."/>
            <person name="Venkata Ramana C."/>
            <person name="Sasikala C."/>
        </authorList>
    </citation>
    <scope>NUCLEOTIDE SEQUENCE</scope>
    <source>
        <strain evidence="1">JY119</strain>
    </source>
</reference>
<protein>
    <submittedName>
        <fullName evidence="1">Uncharacterized protein</fullName>
    </submittedName>
</protein>
<proteinExistence type="predicted"/>
<name>A0ACC3SAY6_9PEZI</name>
<sequence>MSEVPTSHVPQFAYRIDQGQLIRGAKVIHRSYYTASRKTPTVVTRSWELRVAVAKHSSPSAFDKGSPRWECVRLNAGPRHLPEDDRRWHGQKGRDFWVE</sequence>
<evidence type="ECO:0000313" key="2">
    <source>
        <dbReference type="Proteomes" id="UP001320706"/>
    </source>
</evidence>
<gene>
    <name evidence="1" type="ORF">M8818_005375</name>
</gene>
<organism evidence="1 2">
    <name type="scientific">Zalaria obscura</name>
    <dbReference type="NCBI Taxonomy" id="2024903"/>
    <lineage>
        <taxon>Eukaryota</taxon>
        <taxon>Fungi</taxon>
        <taxon>Dikarya</taxon>
        <taxon>Ascomycota</taxon>
        <taxon>Pezizomycotina</taxon>
        <taxon>Dothideomycetes</taxon>
        <taxon>Dothideomycetidae</taxon>
        <taxon>Dothideales</taxon>
        <taxon>Zalariaceae</taxon>
        <taxon>Zalaria</taxon>
    </lineage>
</organism>
<evidence type="ECO:0000313" key="1">
    <source>
        <dbReference type="EMBL" id="KAK8203150.1"/>
    </source>
</evidence>
<accession>A0ACC3SAY6</accession>